<evidence type="ECO:0000313" key="3">
    <source>
        <dbReference type="Proteomes" id="UP000219353"/>
    </source>
</evidence>
<keyword evidence="1" id="KW-0812">Transmembrane</keyword>
<dbReference type="OrthoDB" id="6240672at2"/>
<keyword evidence="1" id="KW-0472">Membrane</keyword>
<dbReference type="EMBL" id="OBEB01000001">
    <property type="protein sequence ID" value="SNY41186.1"/>
    <property type="molecule type" value="Genomic_DNA"/>
</dbReference>
<feature type="transmembrane region" description="Helical" evidence="1">
    <location>
        <begin position="28"/>
        <end position="50"/>
    </location>
</feature>
<evidence type="ECO:0000256" key="1">
    <source>
        <dbReference type="SAM" id="Phobius"/>
    </source>
</evidence>
<dbReference type="AlphaFoldDB" id="A0A285I296"/>
<gene>
    <name evidence="2" type="ORF">SAMN06297280_0279</name>
</gene>
<reference evidence="3" key="1">
    <citation type="submission" date="2017-09" db="EMBL/GenBank/DDBJ databases">
        <authorList>
            <person name="Varghese N."/>
            <person name="Submissions S."/>
        </authorList>
    </citation>
    <scope>NUCLEOTIDE SEQUENCE [LARGE SCALE GENOMIC DNA]</scope>
    <source>
        <strain evidence="3">CGMCC 1.12461</strain>
    </source>
</reference>
<feature type="transmembrane region" description="Helical" evidence="1">
    <location>
        <begin position="74"/>
        <end position="95"/>
    </location>
</feature>
<protein>
    <submittedName>
        <fullName evidence="2">Uncharacterized protein</fullName>
    </submittedName>
</protein>
<dbReference type="Proteomes" id="UP000219353">
    <property type="component" value="Unassembled WGS sequence"/>
</dbReference>
<dbReference type="RefSeq" id="WP_097109573.1">
    <property type="nucleotide sequence ID" value="NZ_OBEB01000001.1"/>
</dbReference>
<feature type="transmembrane region" description="Helical" evidence="1">
    <location>
        <begin position="107"/>
        <end position="126"/>
    </location>
</feature>
<sequence length="127" mass="14809">MTAYNKAGPDKGGPDFERREGPDLLCRAFKYLAVIAWLLFFAALVVSHYARPEMDSGLVRYLGLDIRDYWRPRLTFWLVYLLWGSVLVSVASLLLNRMRLRRRGDHMHFNIIILLLSASGMLFYILR</sequence>
<evidence type="ECO:0000313" key="2">
    <source>
        <dbReference type="EMBL" id="SNY41186.1"/>
    </source>
</evidence>
<organism evidence="2 3">
    <name type="scientific">Arsukibacterium tuosuense</name>
    <dbReference type="NCBI Taxonomy" id="1323745"/>
    <lineage>
        <taxon>Bacteria</taxon>
        <taxon>Pseudomonadati</taxon>
        <taxon>Pseudomonadota</taxon>
        <taxon>Gammaproteobacteria</taxon>
        <taxon>Chromatiales</taxon>
        <taxon>Chromatiaceae</taxon>
        <taxon>Arsukibacterium</taxon>
    </lineage>
</organism>
<keyword evidence="1" id="KW-1133">Transmembrane helix</keyword>
<proteinExistence type="predicted"/>
<name>A0A285I296_9GAMM</name>
<keyword evidence="3" id="KW-1185">Reference proteome</keyword>
<accession>A0A285I296</accession>